<dbReference type="GO" id="GO:0003723">
    <property type="term" value="F:RNA binding"/>
    <property type="evidence" value="ECO:0007669"/>
    <property type="project" value="InterPro"/>
</dbReference>
<feature type="domain" description="tRNA/rRNA methyltransferase SpoU type" evidence="3">
    <location>
        <begin position="175"/>
        <end position="326"/>
    </location>
</feature>
<dbReference type="Proteomes" id="UP001226160">
    <property type="component" value="Unassembled WGS sequence"/>
</dbReference>
<evidence type="ECO:0000313" key="5">
    <source>
        <dbReference type="Proteomes" id="UP001226160"/>
    </source>
</evidence>
<name>A0AAP4BVM3_9CORY</name>
<dbReference type="Gene3D" id="3.40.1280.10">
    <property type="match status" value="1"/>
</dbReference>
<dbReference type="SUPFAM" id="SSF75217">
    <property type="entry name" value="alpha/beta knot"/>
    <property type="match status" value="1"/>
</dbReference>
<accession>A0AAP4BVM3</accession>
<proteinExistence type="predicted"/>
<dbReference type="RefSeq" id="WP_126844392.1">
    <property type="nucleotide sequence ID" value="NZ_CP091865.1"/>
</dbReference>
<dbReference type="PANTHER" id="PTHR43191">
    <property type="entry name" value="RRNA METHYLTRANSFERASE 3"/>
    <property type="match status" value="1"/>
</dbReference>
<protein>
    <submittedName>
        <fullName evidence="4">RNA methyltransferase</fullName>
    </submittedName>
</protein>
<dbReference type="InterPro" id="IPR051259">
    <property type="entry name" value="rRNA_Methyltransferase"/>
</dbReference>
<dbReference type="GO" id="GO:0006396">
    <property type="term" value="P:RNA processing"/>
    <property type="evidence" value="ECO:0007669"/>
    <property type="project" value="InterPro"/>
</dbReference>
<sequence length="333" mass="34556">MAPSGNNSAATASVDKVATNTAGVSVDDPVFADIRLLNHPRLRPDRQPRLAVGVKGEYVPAKRSPVVLADGALPLARMCAQDAVVAPTAIFGRREKLAQFAADYPGEWDAIVAAEIPVYDVPAALLREVVGFDLHRGLLGVAPRPAIPDLQQLSGRATSGPEISSASGILHGARTVVILEGVGDPDNIGAIFRSAASLGADAILVGAGCSDLWDRRVIRVSLGQALRVPSIRIAGGPNDWHHGLAGLQEGGFHVVALSPGHGSVELRQSLVHDDGTGREKVAFLLGAEGPGLSSHAMAAADSRAVIPMAAGADSLNVATTAACCLYERWRARD</sequence>
<dbReference type="GO" id="GO:0032259">
    <property type="term" value="P:methylation"/>
    <property type="evidence" value="ECO:0007669"/>
    <property type="project" value="UniProtKB-KW"/>
</dbReference>
<evidence type="ECO:0000256" key="1">
    <source>
        <dbReference type="ARBA" id="ARBA00022603"/>
    </source>
</evidence>
<comment type="caution">
    <text evidence="4">The sequence shown here is derived from an EMBL/GenBank/DDBJ whole genome shotgun (WGS) entry which is preliminary data.</text>
</comment>
<dbReference type="AlphaFoldDB" id="A0AAP4BVM3"/>
<dbReference type="EMBL" id="JASNVP010000008">
    <property type="protein sequence ID" value="MDK4326673.1"/>
    <property type="molecule type" value="Genomic_DNA"/>
</dbReference>
<keyword evidence="2" id="KW-0808">Transferase</keyword>
<reference evidence="4" key="1">
    <citation type="submission" date="2023-05" db="EMBL/GenBank/DDBJ databases">
        <title>Metabolic capabilities are highly conserved among human nasal-associated Corynebacterium species in pangenomic analyses.</title>
        <authorList>
            <person name="Tran T.H."/>
            <person name="Roberts A.Q."/>
            <person name="Escapa I.F."/>
            <person name="Gao W."/>
            <person name="Conlan S."/>
            <person name="Kong H."/>
            <person name="Segre J.A."/>
            <person name="Kelly M.S."/>
            <person name="Lemon K.P."/>
        </authorList>
    </citation>
    <scope>NUCLEOTIDE SEQUENCE</scope>
    <source>
        <strain evidence="4">KPL2654</strain>
    </source>
</reference>
<evidence type="ECO:0000259" key="3">
    <source>
        <dbReference type="Pfam" id="PF00588"/>
    </source>
</evidence>
<dbReference type="InterPro" id="IPR001537">
    <property type="entry name" value="SpoU_MeTrfase"/>
</dbReference>
<evidence type="ECO:0000313" key="4">
    <source>
        <dbReference type="EMBL" id="MDK4326673.1"/>
    </source>
</evidence>
<dbReference type="PANTHER" id="PTHR43191:SF12">
    <property type="entry name" value="RRNA METHYLASE"/>
    <property type="match status" value="1"/>
</dbReference>
<gene>
    <name evidence="4" type="ORF">QPX54_09185</name>
</gene>
<dbReference type="Pfam" id="PF00588">
    <property type="entry name" value="SpoU_methylase"/>
    <property type="match status" value="1"/>
</dbReference>
<dbReference type="InterPro" id="IPR029028">
    <property type="entry name" value="Alpha/beta_knot_MTases"/>
</dbReference>
<dbReference type="InterPro" id="IPR029026">
    <property type="entry name" value="tRNA_m1G_MTases_N"/>
</dbReference>
<dbReference type="GO" id="GO:0008173">
    <property type="term" value="F:RNA methyltransferase activity"/>
    <property type="evidence" value="ECO:0007669"/>
    <property type="project" value="InterPro"/>
</dbReference>
<organism evidence="4 5">
    <name type="scientific">Corynebacterium propinquum</name>
    <dbReference type="NCBI Taxonomy" id="43769"/>
    <lineage>
        <taxon>Bacteria</taxon>
        <taxon>Bacillati</taxon>
        <taxon>Actinomycetota</taxon>
        <taxon>Actinomycetes</taxon>
        <taxon>Mycobacteriales</taxon>
        <taxon>Corynebacteriaceae</taxon>
        <taxon>Corynebacterium</taxon>
    </lineage>
</organism>
<dbReference type="CDD" id="cd18095">
    <property type="entry name" value="SpoU-like_rRNA-MTase"/>
    <property type="match status" value="1"/>
</dbReference>
<evidence type="ECO:0000256" key="2">
    <source>
        <dbReference type="ARBA" id="ARBA00022679"/>
    </source>
</evidence>
<keyword evidence="1 4" id="KW-0489">Methyltransferase</keyword>